<dbReference type="SUPFAM" id="SSF51905">
    <property type="entry name" value="FAD/NAD(P)-binding domain"/>
    <property type="match status" value="1"/>
</dbReference>
<dbReference type="InterPro" id="IPR002938">
    <property type="entry name" value="FAD-bd"/>
</dbReference>
<dbReference type="Proteomes" id="UP001437256">
    <property type="component" value="Unassembled WGS sequence"/>
</dbReference>
<keyword evidence="2" id="KW-0285">Flavoprotein</keyword>
<sequence>MTSRSQTVPLRFVVVGASVSGLCSAYLLRKNGHEVVVVEKAAHGVENGCNGSLRIPPNVTRSLATLPGVMDLLKEKGSWCSGVSFVSGETLELLGQMVFLEEVMSDLGSDFYFISYADLVSHLSKICRDVGVQIKYGFEVKEVLVDFNHPPTVVSEIGTRLSADIVVGADGKGSVVRRVVASEESDSEDEFEELRSSTEREQRYILAYALISLRSDIHEVTTSCRVSLDVPTSDLENDPELAYLTKDDRYVLWAGSGHTLSGACYGPDLYGVALVSVNASPQDLDTDWRESVPVTTLEKKLTELQKLVRKASSCRWSLQHTDYITRFTDSTHSVMVIGDAAHYLPPCATHNASCALEDAFTLGRLFSRITSRDQVPLLFSGYDQIRQKRTRQIEEQEYRGTAVVSLPPGPHRDGRDMALNMTLHLEGADDETLAEAWGGYLEAFSYDPVDAVDEWWLTWAKPMQFVEVPVNGLH</sequence>
<name>A0ABR3A438_9AGAR</name>
<keyword evidence="4" id="KW-0560">Oxidoreductase</keyword>
<dbReference type="EMBL" id="JBBXMP010000020">
    <property type="protein sequence ID" value="KAL0068084.1"/>
    <property type="molecule type" value="Genomic_DNA"/>
</dbReference>
<comment type="similarity">
    <text evidence="1">Belongs to the paxM FAD-dependent monooxygenase family.</text>
</comment>
<organism evidence="7 8">
    <name type="scientific">Marasmius tenuissimus</name>
    <dbReference type="NCBI Taxonomy" id="585030"/>
    <lineage>
        <taxon>Eukaryota</taxon>
        <taxon>Fungi</taxon>
        <taxon>Dikarya</taxon>
        <taxon>Basidiomycota</taxon>
        <taxon>Agaricomycotina</taxon>
        <taxon>Agaricomycetes</taxon>
        <taxon>Agaricomycetidae</taxon>
        <taxon>Agaricales</taxon>
        <taxon>Marasmiineae</taxon>
        <taxon>Marasmiaceae</taxon>
        <taxon>Marasmius</taxon>
    </lineage>
</organism>
<keyword evidence="5" id="KW-0503">Monooxygenase</keyword>
<evidence type="ECO:0000313" key="7">
    <source>
        <dbReference type="EMBL" id="KAL0068084.1"/>
    </source>
</evidence>
<keyword evidence="8" id="KW-1185">Reference proteome</keyword>
<dbReference type="PANTHER" id="PTHR13789:SF309">
    <property type="entry name" value="PUTATIVE (AFU_ORTHOLOGUE AFUA_6G14510)-RELATED"/>
    <property type="match status" value="1"/>
</dbReference>
<dbReference type="PANTHER" id="PTHR13789">
    <property type="entry name" value="MONOOXYGENASE"/>
    <property type="match status" value="1"/>
</dbReference>
<dbReference type="PRINTS" id="PR00420">
    <property type="entry name" value="RNGMNOXGNASE"/>
</dbReference>
<evidence type="ECO:0000256" key="3">
    <source>
        <dbReference type="ARBA" id="ARBA00022827"/>
    </source>
</evidence>
<accession>A0ABR3A438</accession>
<evidence type="ECO:0000256" key="5">
    <source>
        <dbReference type="ARBA" id="ARBA00023033"/>
    </source>
</evidence>
<dbReference type="InterPro" id="IPR036188">
    <property type="entry name" value="FAD/NAD-bd_sf"/>
</dbReference>
<evidence type="ECO:0000256" key="2">
    <source>
        <dbReference type="ARBA" id="ARBA00022630"/>
    </source>
</evidence>
<evidence type="ECO:0000256" key="4">
    <source>
        <dbReference type="ARBA" id="ARBA00023002"/>
    </source>
</evidence>
<evidence type="ECO:0000256" key="1">
    <source>
        <dbReference type="ARBA" id="ARBA00007992"/>
    </source>
</evidence>
<keyword evidence="3" id="KW-0274">FAD</keyword>
<comment type="caution">
    <text evidence="7">The sequence shown here is derived from an EMBL/GenBank/DDBJ whole genome shotgun (WGS) entry which is preliminary data.</text>
</comment>
<dbReference type="Pfam" id="PF01494">
    <property type="entry name" value="FAD_binding_3"/>
    <property type="match status" value="1"/>
</dbReference>
<evidence type="ECO:0000259" key="6">
    <source>
        <dbReference type="Pfam" id="PF01494"/>
    </source>
</evidence>
<evidence type="ECO:0000313" key="8">
    <source>
        <dbReference type="Proteomes" id="UP001437256"/>
    </source>
</evidence>
<reference evidence="7 8" key="1">
    <citation type="submission" date="2024-05" db="EMBL/GenBank/DDBJ databases">
        <title>A draft genome resource for the thread blight pathogen Marasmius tenuissimus strain MS-2.</title>
        <authorList>
            <person name="Yulfo-Soto G.E."/>
            <person name="Baruah I.K."/>
            <person name="Amoako-Attah I."/>
            <person name="Bukari Y."/>
            <person name="Meinhardt L.W."/>
            <person name="Bailey B.A."/>
            <person name="Cohen S.P."/>
        </authorList>
    </citation>
    <scope>NUCLEOTIDE SEQUENCE [LARGE SCALE GENOMIC DNA]</scope>
    <source>
        <strain evidence="7 8">MS-2</strain>
    </source>
</reference>
<feature type="domain" description="FAD-binding" evidence="6">
    <location>
        <begin position="13"/>
        <end position="183"/>
    </location>
</feature>
<protein>
    <recommendedName>
        <fullName evidence="6">FAD-binding domain-containing protein</fullName>
    </recommendedName>
</protein>
<gene>
    <name evidence="7" type="ORF">AAF712_004744</name>
</gene>
<dbReference type="Gene3D" id="3.50.50.60">
    <property type="entry name" value="FAD/NAD(P)-binding domain"/>
    <property type="match status" value="1"/>
</dbReference>
<dbReference type="InterPro" id="IPR050493">
    <property type="entry name" value="FAD-dep_Monooxygenase_BioMet"/>
</dbReference>
<proteinExistence type="inferred from homology"/>